<reference evidence="1" key="1">
    <citation type="submission" date="2021-01" db="EMBL/GenBank/DDBJ databases">
        <title>Whole genome shotgun sequence of Dactylosporangium siamense NBRC 106093.</title>
        <authorList>
            <person name="Komaki H."/>
            <person name="Tamura T."/>
        </authorList>
    </citation>
    <scope>NUCLEOTIDE SEQUENCE</scope>
    <source>
        <strain evidence="1">NBRC 106093</strain>
    </source>
</reference>
<dbReference type="Proteomes" id="UP000660611">
    <property type="component" value="Unassembled WGS sequence"/>
</dbReference>
<gene>
    <name evidence="1" type="ORF">Dsi01nite_050380</name>
</gene>
<organism evidence="1 2">
    <name type="scientific">Dactylosporangium siamense</name>
    <dbReference type="NCBI Taxonomy" id="685454"/>
    <lineage>
        <taxon>Bacteria</taxon>
        <taxon>Bacillati</taxon>
        <taxon>Actinomycetota</taxon>
        <taxon>Actinomycetes</taxon>
        <taxon>Micromonosporales</taxon>
        <taxon>Micromonosporaceae</taxon>
        <taxon>Dactylosporangium</taxon>
    </lineage>
</organism>
<comment type="caution">
    <text evidence="1">The sequence shown here is derived from an EMBL/GenBank/DDBJ whole genome shotgun (WGS) entry which is preliminary data.</text>
</comment>
<dbReference type="AlphaFoldDB" id="A0A919PNS6"/>
<keyword evidence="2" id="KW-1185">Reference proteome</keyword>
<dbReference type="RefSeq" id="WP_203848742.1">
    <property type="nucleotide sequence ID" value="NZ_BAAAVW010000016.1"/>
</dbReference>
<name>A0A919PNS6_9ACTN</name>
<sequence>MSDLPHDDDLPDWDLIAGSTERAPAGIELVPAAAVRDLRGRRAMVGLPGLGWRGDLRVDDAVIQASRTYVPVLPEQEWYRAESEQTEVFAPLVPIERVWVERISATVEATGGRSELVGRLVSLDAPPARPPRPVHDVGIVTGLRVVRLPGPDNKVGRDERDLRVVTEPYNSAEGDICVRICTELDWYRWAWSGQAPKTLELPIHLIWIE</sequence>
<evidence type="ECO:0000313" key="2">
    <source>
        <dbReference type="Proteomes" id="UP000660611"/>
    </source>
</evidence>
<dbReference type="EMBL" id="BONQ01000079">
    <property type="protein sequence ID" value="GIG46997.1"/>
    <property type="molecule type" value="Genomic_DNA"/>
</dbReference>
<protein>
    <submittedName>
        <fullName evidence="1">Uncharacterized protein</fullName>
    </submittedName>
</protein>
<evidence type="ECO:0000313" key="1">
    <source>
        <dbReference type="EMBL" id="GIG46997.1"/>
    </source>
</evidence>
<proteinExistence type="predicted"/>
<accession>A0A919PNS6</accession>